<name>A0A6H0XNE9_9PEZI</name>
<protein>
    <submittedName>
        <fullName evidence="1">Uncharacterized protein</fullName>
    </submittedName>
</protein>
<accession>A0A6H0XNE9</accession>
<dbReference type="AlphaFoldDB" id="A0A6H0XNE9"/>
<gene>
    <name evidence="1" type="ORF">AMS68_001761</name>
</gene>
<reference evidence="1 2" key="1">
    <citation type="journal article" date="2016" name="Sci. Rep.">
        <title>Peltaster fructicola genome reveals evolution from an invasive phytopathogen to an ectophytic parasite.</title>
        <authorList>
            <person name="Xu C."/>
            <person name="Chen H."/>
            <person name="Gleason M.L."/>
            <person name="Xu J.R."/>
            <person name="Liu H."/>
            <person name="Zhang R."/>
            <person name="Sun G."/>
        </authorList>
    </citation>
    <scope>NUCLEOTIDE SEQUENCE [LARGE SCALE GENOMIC DNA]</scope>
    <source>
        <strain evidence="1 2">LNHT1506</strain>
    </source>
</reference>
<proteinExistence type="predicted"/>
<keyword evidence="2" id="KW-1185">Reference proteome</keyword>
<evidence type="ECO:0000313" key="2">
    <source>
        <dbReference type="Proteomes" id="UP000503462"/>
    </source>
</evidence>
<dbReference type="Proteomes" id="UP000503462">
    <property type="component" value="Chromosome 1"/>
</dbReference>
<dbReference type="EMBL" id="CP051139">
    <property type="protein sequence ID" value="QIW96243.1"/>
    <property type="molecule type" value="Genomic_DNA"/>
</dbReference>
<evidence type="ECO:0000313" key="1">
    <source>
        <dbReference type="EMBL" id="QIW96243.1"/>
    </source>
</evidence>
<organism evidence="1 2">
    <name type="scientific">Peltaster fructicola</name>
    <dbReference type="NCBI Taxonomy" id="286661"/>
    <lineage>
        <taxon>Eukaryota</taxon>
        <taxon>Fungi</taxon>
        <taxon>Dikarya</taxon>
        <taxon>Ascomycota</taxon>
        <taxon>Pezizomycotina</taxon>
        <taxon>Dothideomycetes</taxon>
        <taxon>Dothideomycetes incertae sedis</taxon>
        <taxon>Peltaster</taxon>
    </lineage>
</organism>
<sequence>MKSVEIQATSEEMKAWQPLIKALAGANIISSYQYKDESLKIEVADEAADDVQEGIVIFLSRQHDVANTAIEPQDNQLDRVDENSFGWGVKSPWAWSRHNQTSKTVIEV</sequence>